<dbReference type="EMBL" id="UGTI01000001">
    <property type="protein sequence ID" value="SUB78736.1"/>
    <property type="molecule type" value="Genomic_DNA"/>
</dbReference>
<reference evidence="10 11" key="1">
    <citation type="submission" date="2018-06" db="EMBL/GenBank/DDBJ databases">
        <authorList>
            <consortium name="Pathogen Informatics"/>
            <person name="Doyle S."/>
        </authorList>
    </citation>
    <scope>NUCLEOTIDE SEQUENCE [LARGE SCALE GENOMIC DNA]</scope>
    <source>
        <strain evidence="10 11">NCTC13100</strain>
    </source>
</reference>
<keyword evidence="8 9" id="KW-0051">Antiviral defense</keyword>
<evidence type="ECO:0000256" key="6">
    <source>
        <dbReference type="ARBA" id="ARBA00022801"/>
    </source>
</evidence>
<dbReference type="GO" id="GO:0004521">
    <property type="term" value="F:RNA endonuclease activity"/>
    <property type="evidence" value="ECO:0007669"/>
    <property type="project" value="InterPro"/>
</dbReference>
<comment type="similarity">
    <text evidence="2 9">Belongs to the CRISPR-associated endoribonuclease Cas2 protein family.</text>
</comment>
<dbReference type="SUPFAM" id="SSF143430">
    <property type="entry name" value="TTP0101/SSO1404-like"/>
    <property type="match status" value="1"/>
</dbReference>
<sequence length="90" mass="10648">MLIISYDIKDDKLRNRFMKELVKNGAIRLQYSVYEFNNNSRLVTHILALIEMSFAPKFTADDSIVIFETERNKLIKYGNAIHRDKPVCYF</sequence>
<dbReference type="GO" id="GO:0046872">
    <property type="term" value="F:metal ion binding"/>
    <property type="evidence" value="ECO:0007669"/>
    <property type="project" value="UniProtKB-UniRule"/>
</dbReference>
<feature type="binding site" evidence="9">
    <location>
        <position position="7"/>
    </location>
    <ligand>
        <name>Mg(2+)</name>
        <dbReference type="ChEBI" id="CHEBI:18420"/>
        <note>catalytic</note>
    </ligand>
</feature>
<evidence type="ECO:0000313" key="11">
    <source>
        <dbReference type="Proteomes" id="UP000254263"/>
    </source>
</evidence>
<dbReference type="RefSeq" id="WP_018359864.1">
    <property type="nucleotide sequence ID" value="NZ_JRFB01000011.1"/>
</dbReference>
<dbReference type="Proteomes" id="UP000254263">
    <property type="component" value="Unassembled WGS sequence"/>
</dbReference>
<dbReference type="AlphaFoldDB" id="A0A379DK68"/>
<evidence type="ECO:0000256" key="3">
    <source>
        <dbReference type="ARBA" id="ARBA00022722"/>
    </source>
</evidence>
<protein>
    <recommendedName>
        <fullName evidence="9">CRISPR-associated endoribonuclease Cas2</fullName>
        <ecNumber evidence="9">3.1.-.-</ecNumber>
    </recommendedName>
</protein>
<evidence type="ECO:0000256" key="7">
    <source>
        <dbReference type="ARBA" id="ARBA00022842"/>
    </source>
</evidence>
<evidence type="ECO:0000256" key="9">
    <source>
        <dbReference type="HAMAP-Rule" id="MF_01471"/>
    </source>
</evidence>
<dbReference type="GO" id="GO:0051607">
    <property type="term" value="P:defense response to virus"/>
    <property type="evidence" value="ECO:0007669"/>
    <property type="project" value="UniProtKB-UniRule"/>
</dbReference>
<dbReference type="InterPro" id="IPR019199">
    <property type="entry name" value="Virulence_VapD/CRISPR_Cas2"/>
</dbReference>
<evidence type="ECO:0000256" key="1">
    <source>
        <dbReference type="ARBA" id="ARBA00001946"/>
    </source>
</evidence>
<comment type="cofactor">
    <cofactor evidence="1 9">
        <name>Mg(2+)</name>
        <dbReference type="ChEBI" id="CHEBI:18420"/>
    </cofactor>
</comment>
<dbReference type="GO" id="GO:0016787">
    <property type="term" value="F:hydrolase activity"/>
    <property type="evidence" value="ECO:0007669"/>
    <property type="project" value="UniProtKB-KW"/>
</dbReference>
<keyword evidence="6 9" id="KW-0378">Hydrolase</keyword>
<dbReference type="InterPro" id="IPR021127">
    <property type="entry name" value="CRISPR_associated_Cas2"/>
</dbReference>
<dbReference type="GO" id="GO:0043571">
    <property type="term" value="P:maintenance of CRISPR repeat elements"/>
    <property type="evidence" value="ECO:0007669"/>
    <property type="project" value="UniProtKB-UniRule"/>
</dbReference>
<accession>A0A379DK68</accession>
<organism evidence="10 11">
    <name type="scientific">Porphyromonas macacae</name>
    <dbReference type="NCBI Taxonomy" id="28115"/>
    <lineage>
        <taxon>Bacteria</taxon>
        <taxon>Pseudomonadati</taxon>
        <taxon>Bacteroidota</taxon>
        <taxon>Bacteroidia</taxon>
        <taxon>Bacteroidales</taxon>
        <taxon>Porphyromonadaceae</taxon>
        <taxon>Porphyromonas</taxon>
    </lineage>
</organism>
<keyword evidence="3 9" id="KW-0540">Nuclease</keyword>
<comment type="subunit">
    <text evidence="9">Homodimer, forms a heterotetramer with a Cas1 homodimer.</text>
</comment>
<evidence type="ECO:0000256" key="2">
    <source>
        <dbReference type="ARBA" id="ARBA00009959"/>
    </source>
</evidence>
<evidence type="ECO:0000256" key="5">
    <source>
        <dbReference type="ARBA" id="ARBA00022759"/>
    </source>
</evidence>
<dbReference type="EC" id="3.1.-.-" evidence="9"/>
<evidence type="ECO:0000256" key="4">
    <source>
        <dbReference type="ARBA" id="ARBA00022723"/>
    </source>
</evidence>
<dbReference type="NCBIfam" id="TIGR01573">
    <property type="entry name" value="cas2"/>
    <property type="match status" value="1"/>
</dbReference>
<dbReference type="Pfam" id="PF09827">
    <property type="entry name" value="CRISPR_Cas2"/>
    <property type="match status" value="1"/>
</dbReference>
<evidence type="ECO:0000256" key="8">
    <source>
        <dbReference type="ARBA" id="ARBA00023118"/>
    </source>
</evidence>
<dbReference type="CDD" id="cd09725">
    <property type="entry name" value="Cas2_I_II_III"/>
    <property type="match status" value="1"/>
</dbReference>
<dbReference type="HAMAP" id="MF_01471">
    <property type="entry name" value="Cas2"/>
    <property type="match status" value="1"/>
</dbReference>
<keyword evidence="4 9" id="KW-0479">Metal-binding</keyword>
<comment type="function">
    <text evidence="9">CRISPR (clustered regularly interspaced short palindromic repeat), is an adaptive immune system that provides protection against mobile genetic elements (viruses, transposable elements and conjugative plasmids). CRISPR clusters contain sequences complementary to antecedent mobile elements and target invading nucleic acids. CRISPR clusters are transcribed and processed into CRISPR RNA (crRNA). Functions as a ssRNA-specific endoribonuclease. Involved in the integration of spacer DNA into the CRISPR cassette.</text>
</comment>
<proteinExistence type="inferred from homology"/>
<evidence type="ECO:0000313" key="10">
    <source>
        <dbReference type="EMBL" id="SUB78736.1"/>
    </source>
</evidence>
<dbReference type="Gene3D" id="3.30.70.240">
    <property type="match status" value="1"/>
</dbReference>
<name>A0A379DK68_9PORP</name>
<gene>
    <name evidence="9" type="primary">cas2</name>
    <name evidence="10" type="ORF">NCTC13100_01922</name>
</gene>
<keyword evidence="7 9" id="KW-0460">Magnesium</keyword>
<keyword evidence="5 9" id="KW-0255">Endonuclease</keyword>